<dbReference type="GO" id="GO:0010181">
    <property type="term" value="F:FMN binding"/>
    <property type="evidence" value="ECO:0007669"/>
    <property type="project" value="InterPro"/>
</dbReference>
<dbReference type="PANTHER" id="PTHR43303:SF2">
    <property type="entry name" value="INDOLEAMINE 2,3-DIOXYGENASE PYRROLE 2,3-DIOXYGENASE (AFU_ORTHOLOGUE AFUA_5G01450"/>
    <property type="match status" value="1"/>
</dbReference>
<dbReference type="CDD" id="cd02932">
    <property type="entry name" value="OYE_YqiM_FMN"/>
    <property type="match status" value="1"/>
</dbReference>
<feature type="compositionally biased region" description="Polar residues" evidence="1">
    <location>
        <begin position="1"/>
        <end position="12"/>
    </location>
</feature>
<feature type="region of interest" description="Disordered" evidence="1">
    <location>
        <begin position="1"/>
        <end position="37"/>
    </location>
</feature>
<dbReference type="Gene3D" id="3.20.20.70">
    <property type="entry name" value="Aldolase class I"/>
    <property type="match status" value="1"/>
</dbReference>
<organism evidence="3 4">
    <name type="scientific">Trichoderma gamsii</name>
    <dbReference type="NCBI Taxonomy" id="398673"/>
    <lineage>
        <taxon>Eukaryota</taxon>
        <taxon>Fungi</taxon>
        <taxon>Dikarya</taxon>
        <taxon>Ascomycota</taxon>
        <taxon>Pezizomycotina</taxon>
        <taxon>Sordariomycetes</taxon>
        <taxon>Hypocreomycetidae</taxon>
        <taxon>Hypocreales</taxon>
        <taxon>Hypocreaceae</taxon>
        <taxon>Trichoderma</taxon>
    </lineage>
</organism>
<dbReference type="SUPFAM" id="SSF51395">
    <property type="entry name" value="FMN-linked oxidoreductases"/>
    <property type="match status" value="1"/>
</dbReference>
<evidence type="ECO:0000259" key="2">
    <source>
        <dbReference type="Pfam" id="PF00724"/>
    </source>
</evidence>
<dbReference type="GO" id="GO:0003959">
    <property type="term" value="F:NADPH dehydrogenase activity"/>
    <property type="evidence" value="ECO:0007669"/>
    <property type="project" value="InterPro"/>
</dbReference>
<dbReference type="AlphaFoldDB" id="A0A2K0TE21"/>
<evidence type="ECO:0000313" key="3">
    <source>
        <dbReference type="EMBL" id="PNP43769.1"/>
    </source>
</evidence>
<protein>
    <recommendedName>
        <fullName evidence="2">NADH:flavin oxidoreductase/NADH oxidase N-terminal domain-containing protein</fullName>
    </recommendedName>
</protein>
<evidence type="ECO:0000256" key="1">
    <source>
        <dbReference type="SAM" id="MobiDB-lite"/>
    </source>
</evidence>
<evidence type="ECO:0000313" key="4">
    <source>
        <dbReference type="Proteomes" id="UP000236546"/>
    </source>
</evidence>
<comment type="caution">
    <text evidence="3">The sequence shown here is derived from an EMBL/GenBank/DDBJ whole genome shotgun (WGS) entry which is preliminary data.</text>
</comment>
<dbReference type="Pfam" id="PF00724">
    <property type="entry name" value="Oxidored_FMN"/>
    <property type="match status" value="1"/>
</dbReference>
<gene>
    <name evidence="3" type="ORF">TGAMA5MH_04050</name>
</gene>
<dbReference type="InterPro" id="IPR001155">
    <property type="entry name" value="OxRdtase_FMN_N"/>
</dbReference>
<name>A0A2K0TE21_9HYPO</name>
<reference evidence="3 4" key="1">
    <citation type="submission" date="2017-02" db="EMBL/GenBank/DDBJ databases">
        <title>Genomes of Trichoderma spp. with biocontrol activity.</title>
        <authorList>
            <person name="Gardiner D."/>
            <person name="Kazan K."/>
            <person name="Vos C."/>
            <person name="Harvey P."/>
        </authorList>
    </citation>
    <scope>NUCLEOTIDE SEQUENCE [LARGE SCALE GENOMIC DNA]</scope>
    <source>
        <strain evidence="3 4">A5MH</strain>
    </source>
</reference>
<dbReference type="GO" id="GO:0050661">
    <property type="term" value="F:NADP binding"/>
    <property type="evidence" value="ECO:0007669"/>
    <property type="project" value="InterPro"/>
</dbReference>
<dbReference type="InterPro" id="IPR044152">
    <property type="entry name" value="YqjM-like"/>
</dbReference>
<sequence>MGSIGTSSSLENTPAPGVPFYTPAQNPPAGTPVDKESAPTLFTPLRMRSVELHNRIVVSPMCQYSADNGHLTDYHLVHLGQLALHGPGLIFVEATAVEPRGRISPQDSGLWQDSQIAPLRRVTDFIHSQGVKAAIQIAHAGRKASTLAPWIGGTANKAVADESVGGWPKDVVGPSAIPFHEDHAHPKELTIQEIKGLVQKFAETAKRAVEAGFDVIEIHGAHGYLINEFLSPLSNTRTDEYGGSFENRTRFVREVTEAVRAVIPETTPLWLRVSGTEWMEWAGQPSWTVEETTKLAKLVPSWGIDVLDISSGGNSYEQQFPDSKSFQIDIARDVRKTLRAEGIDLTIASVGFITSAQIAHDVVQEGPEAAADLALVARQFLREPEWLLRVAHELKVAVKWANQYSRAGPRTDFSKKF</sequence>
<feature type="domain" description="NADH:flavin oxidoreductase/NADH oxidase N-terminal" evidence="2">
    <location>
        <begin position="41"/>
        <end position="394"/>
    </location>
</feature>
<dbReference type="InterPro" id="IPR013785">
    <property type="entry name" value="Aldolase_TIM"/>
</dbReference>
<dbReference type="EMBL" id="MTYH01000036">
    <property type="protein sequence ID" value="PNP43769.1"/>
    <property type="molecule type" value="Genomic_DNA"/>
</dbReference>
<accession>A0A2K0TE21</accession>
<dbReference type="PANTHER" id="PTHR43303">
    <property type="entry name" value="NADPH DEHYDROGENASE C23G7.10C-RELATED"/>
    <property type="match status" value="1"/>
</dbReference>
<dbReference type="OrthoDB" id="72788at2759"/>
<proteinExistence type="predicted"/>
<dbReference type="Proteomes" id="UP000236546">
    <property type="component" value="Unassembled WGS sequence"/>
</dbReference>